<dbReference type="AlphaFoldDB" id="A0A176VQB1"/>
<name>A0A176VQB1_MARPO</name>
<dbReference type="SUPFAM" id="SSF54995">
    <property type="entry name" value="Ribosomal protein S6"/>
    <property type="match status" value="1"/>
</dbReference>
<dbReference type="InterPro" id="IPR000529">
    <property type="entry name" value="Ribosomal_bS6"/>
</dbReference>
<sequence>MALAVQGVAQGAVLSGFSCTRSAAAGYGSSAVFVASPVVKSVVKNAGLRLQRPYGAVLSVKAVAMQDYLTGTVEEEDSDGIDEMMGLGQRELREYPPGLQRYETMAVLRPDISEEQRLELTQRYEEAIIAGGGLDVEMFNRGMQPLAYNIKTKNMGGASNRYLDGIYLLFTYVTKPESQSALQKKLNADDDIIRSTTFRLKV</sequence>
<dbReference type="EMBL" id="LVLJ01002948">
    <property type="protein sequence ID" value="OAE23084.1"/>
    <property type="molecule type" value="Genomic_DNA"/>
</dbReference>
<comment type="caution">
    <text evidence="2">The sequence shown here is derived from an EMBL/GenBank/DDBJ whole genome shotgun (WGS) entry which is preliminary data.</text>
</comment>
<evidence type="ECO:0000256" key="1">
    <source>
        <dbReference type="ARBA" id="ARBA00009512"/>
    </source>
</evidence>
<dbReference type="PANTHER" id="PTHR21011">
    <property type="entry name" value="MITOCHONDRIAL 28S RIBOSOMAL PROTEIN S6"/>
    <property type="match status" value="1"/>
</dbReference>
<gene>
    <name evidence="2" type="ORF">AXG93_1544s1200</name>
</gene>
<proteinExistence type="inferred from homology"/>
<keyword evidence="3" id="KW-1185">Reference proteome</keyword>
<dbReference type="Gene3D" id="3.30.70.60">
    <property type="match status" value="1"/>
</dbReference>
<reference evidence="2" key="1">
    <citation type="submission" date="2016-03" db="EMBL/GenBank/DDBJ databases">
        <title>Mechanisms controlling the formation of the plant cell surface in tip-growing cells are functionally conserved among land plants.</title>
        <authorList>
            <person name="Honkanen S."/>
            <person name="Jones V.A."/>
            <person name="Morieri G."/>
            <person name="Champion C."/>
            <person name="Hetherington A.J."/>
            <person name="Kelly S."/>
            <person name="Saint-Marcoux D."/>
            <person name="Proust H."/>
            <person name="Prescott H."/>
            <person name="Dolan L."/>
        </authorList>
    </citation>
    <scope>NUCLEOTIDE SEQUENCE [LARGE SCALE GENOMIC DNA]</scope>
    <source>
        <tissue evidence="2">Whole gametophyte</tissue>
    </source>
</reference>
<dbReference type="PANTHER" id="PTHR21011:SF16">
    <property type="entry name" value="SMALL RIBOSOMAL SUBUNIT PROTEIN BS6C ALPHA"/>
    <property type="match status" value="1"/>
</dbReference>
<dbReference type="GO" id="GO:0006412">
    <property type="term" value="P:translation"/>
    <property type="evidence" value="ECO:0007669"/>
    <property type="project" value="InterPro"/>
</dbReference>
<evidence type="ECO:0000313" key="3">
    <source>
        <dbReference type="Proteomes" id="UP000077202"/>
    </source>
</evidence>
<comment type="similarity">
    <text evidence="1">Belongs to the bacterial ribosomal protein bS6 family.</text>
</comment>
<evidence type="ECO:0000313" key="2">
    <source>
        <dbReference type="EMBL" id="OAE23084.1"/>
    </source>
</evidence>
<dbReference type="NCBIfam" id="TIGR00166">
    <property type="entry name" value="S6"/>
    <property type="match status" value="1"/>
</dbReference>
<organism evidence="2 3">
    <name type="scientific">Marchantia polymorpha subsp. ruderalis</name>
    <dbReference type="NCBI Taxonomy" id="1480154"/>
    <lineage>
        <taxon>Eukaryota</taxon>
        <taxon>Viridiplantae</taxon>
        <taxon>Streptophyta</taxon>
        <taxon>Embryophyta</taxon>
        <taxon>Marchantiophyta</taxon>
        <taxon>Marchantiopsida</taxon>
        <taxon>Marchantiidae</taxon>
        <taxon>Marchantiales</taxon>
        <taxon>Marchantiaceae</taxon>
        <taxon>Marchantia</taxon>
    </lineage>
</organism>
<dbReference type="GO" id="GO:0070181">
    <property type="term" value="F:small ribosomal subunit rRNA binding"/>
    <property type="evidence" value="ECO:0007669"/>
    <property type="project" value="TreeGrafter"/>
</dbReference>
<dbReference type="GO" id="GO:0005840">
    <property type="term" value="C:ribosome"/>
    <property type="evidence" value="ECO:0007669"/>
    <property type="project" value="InterPro"/>
</dbReference>
<dbReference type="InterPro" id="IPR035980">
    <property type="entry name" value="Ribosomal_bS6_sf"/>
</dbReference>
<protein>
    <recommendedName>
        <fullName evidence="4">Ribosomal protein S6</fullName>
    </recommendedName>
</protein>
<dbReference type="InterPro" id="IPR014717">
    <property type="entry name" value="Transl_elong_EF1B/ribsomal_bS6"/>
</dbReference>
<dbReference type="HAMAP" id="MF_00360">
    <property type="entry name" value="Ribosomal_bS6"/>
    <property type="match status" value="1"/>
</dbReference>
<accession>A0A176VQB1</accession>
<dbReference type="Proteomes" id="UP000077202">
    <property type="component" value="Unassembled WGS sequence"/>
</dbReference>
<dbReference type="InterPro" id="IPR020814">
    <property type="entry name" value="Ribosomal_S6_plastid/chlpt"/>
</dbReference>
<evidence type="ECO:0008006" key="4">
    <source>
        <dbReference type="Google" id="ProtNLM"/>
    </source>
</evidence>
<dbReference type="GO" id="GO:0003735">
    <property type="term" value="F:structural constituent of ribosome"/>
    <property type="evidence" value="ECO:0007669"/>
    <property type="project" value="InterPro"/>
</dbReference>
<dbReference type="Pfam" id="PF01250">
    <property type="entry name" value="Ribosomal_S6"/>
    <property type="match status" value="1"/>
</dbReference>